<name>A0A507AQ13_9PEZI</name>
<dbReference type="RefSeq" id="XP_030990537.1">
    <property type="nucleotide sequence ID" value="XM_031144765.1"/>
</dbReference>
<comment type="caution">
    <text evidence="1">The sequence shown here is derived from an EMBL/GenBank/DDBJ whole genome shotgun (WGS) entry which is preliminary data.</text>
</comment>
<protein>
    <submittedName>
        <fullName evidence="1">Uncharacterized protein</fullName>
    </submittedName>
</protein>
<organism evidence="1 2">
    <name type="scientific">Thyridium curvatum</name>
    <dbReference type="NCBI Taxonomy" id="1093900"/>
    <lineage>
        <taxon>Eukaryota</taxon>
        <taxon>Fungi</taxon>
        <taxon>Dikarya</taxon>
        <taxon>Ascomycota</taxon>
        <taxon>Pezizomycotina</taxon>
        <taxon>Sordariomycetes</taxon>
        <taxon>Sordariomycetidae</taxon>
        <taxon>Thyridiales</taxon>
        <taxon>Thyridiaceae</taxon>
        <taxon>Thyridium</taxon>
    </lineage>
</organism>
<dbReference type="AlphaFoldDB" id="A0A507AQ13"/>
<dbReference type="OrthoDB" id="5302289at2759"/>
<proteinExistence type="predicted"/>
<evidence type="ECO:0000313" key="1">
    <source>
        <dbReference type="EMBL" id="TPX08826.1"/>
    </source>
</evidence>
<reference evidence="1 2" key="1">
    <citation type="submission" date="2019-06" db="EMBL/GenBank/DDBJ databases">
        <title>Draft genome sequence of the filamentous fungus Phialemoniopsis curvata isolated from diesel fuel.</title>
        <authorList>
            <person name="Varaljay V.A."/>
            <person name="Lyon W.J."/>
            <person name="Crouch A.L."/>
            <person name="Drake C.E."/>
            <person name="Hollomon J.M."/>
            <person name="Nadeau L.J."/>
            <person name="Nunn H.S."/>
            <person name="Stevenson B.S."/>
            <person name="Bojanowski C.L."/>
            <person name="Crookes-Goodson W.J."/>
        </authorList>
    </citation>
    <scope>NUCLEOTIDE SEQUENCE [LARGE SCALE GENOMIC DNA]</scope>
    <source>
        <strain evidence="1 2">D216</strain>
    </source>
</reference>
<dbReference type="EMBL" id="SKBQ01000073">
    <property type="protein sequence ID" value="TPX08826.1"/>
    <property type="molecule type" value="Genomic_DNA"/>
</dbReference>
<dbReference type="InParanoid" id="A0A507AQ13"/>
<evidence type="ECO:0000313" key="2">
    <source>
        <dbReference type="Proteomes" id="UP000319257"/>
    </source>
</evidence>
<sequence>MGSSEEVGPSNKNDAVPVVEIPTPKTVAEALELARDSPEGAADLRVREMLETEMARIWAKIEAAPKTYVMTQAEFAVFNYHGSCETPNNID</sequence>
<gene>
    <name evidence="1" type="ORF">E0L32_009766</name>
</gene>
<accession>A0A507AQ13</accession>
<dbReference type="GeneID" id="41977213"/>
<keyword evidence="2" id="KW-1185">Reference proteome</keyword>
<dbReference type="Proteomes" id="UP000319257">
    <property type="component" value="Unassembled WGS sequence"/>
</dbReference>